<accession>A0ACC0UW87</accession>
<reference evidence="1" key="1">
    <citation type="submission" date="2022-10" db="EMBL/GenBank/DDBJ databases">
        <title>Complete Genome of Trichothecium roseum strain YXFP-22015, a Plant Pathogen Isolated from Citrus.</title>
        <authorList>
            <person name="Wang Y."/>
            <person name="Zhu L."/>
        </authorList>
    </citation>
    <scope>NUCLEOTIDE SEQUENCE</scope>
    <source>
        <strain evidence="1">YXFP-22015</strain>
    </source>
</reference>
<organism evidence="1 2">
    <name type="scientific">Trichothecium roseum</name>
    <dbReference type="NCBI Taxonomy" id="47278"/>
    <lineage>
        <taxon>Eukaryota</taxon>
        <taxon>Fungi</taxon>
        <taxon>Dikarya</taxon>
        <taxon>Ascomycota</taxon>
        <taxon>Pezizomycotina</taxon>
        <taxon>Sordariomycetes</taxon>
        <taxon>Hypocreomycetidae</taxon>
        <taxon>Hypocreales</taxon>
        <taxon>Hypocreales incertae sedis</taxon>
        <taxon>Trichothecium</taxon>
    </lineage>
</organism>
<proteinExistence type="predicted"/>
<evidence type="ECO:0000313" key="2">
    <source>
        <dbReference type="Proteomes" id="UP001163324"/>
    </source>
</evidence>
<protein>
    <submittedName>
        <fullName evidence="1">Uncharacterized protein</fullName>
    </submittedName>
</protein>
<sequence>MKEFPMRFLSLREKGAIKSRNKSPQPGTTSKPLTTETFKSLFRNDARRDSGVEDDRELQGEKLEAKVKEVRQRLDELEITDADVSDEHIKDVMFTRFVEGDVGRAVEFIDIEQKASEGTIVEYNPNVEMVGAENRNNVTCYLDALLFAMFAKMDAFECILKSNFPEDDPKSRLVTLLRIWVSMLRSGKLIRTDLTKLIQDALADCGWQDAREIEQQDTSEAFAFITETLQLPLLSLQVDLFHQGKRDKDDHKVVYERLLNLAVPENTDGKELKLEDCLEEYFNTQVDVMRDSEEAKKSMVEDLRRDSKVSLSDRKPPRVSVPGIQTSATLTSSPITLSPTPDTTHADAVINAEANSAGDDAGQKPVSIVKFDENATHGPSAGDTRPAARQRSTSVIQNVVIDEEGRASQTDDSTLLQKAKRTRSTVVKAVTIPAWQFFRLIPWNALSNAEPKNDKDVVMSFEQRPVVGICLKRYAMDLSGRPKRHNTYIDIPDSLRLPHFMLAEGSDEGERPKELNCDYKLVLQSVICHRGDALWSGHYIAFARVAPKLLTDNRRHDFDPPPDYEEAQWVKFDDLDPEGRVSYVEDIKESLKDEMPYLLFYQVVPMVDASCPSPTTEEEPPRYTHGPHVSVELPSPPTASTAASSIIGTSKPAGEYFGTLPVGQSPAASPAAQTPRLSAEFDRSRRSTDRSHPNSRGTSAANSPRHSMALQESLAGSPALTPERGSPVITPADESTASRLSRAAYRFRAKNSRPSSQNGEGRMSMNFGKLGGLMLRTSKEPLKEALTEPNSLNLASSGSTNGRLSLDAARELNGSLADRAPSDNEKISTDIDRENKPEKAKKPSQKNGKNKTKIQKIKNDQPERECTVM</sequence>
<comment type="caution">
    <text evidence="1">The sequence shown here is derived from an EMBL/GenBank/DDBJ whole genome shotgun (WGS) entry which is preliminary data.</text>
</comment>
<name>A0ACC0UW87_9HYPO</name>
<evidence type="ECO:0000313" key="1">
    <source>
        <dbReference type="EMBL" id="KAI9898377.1"/>
    </source>
</evidence>
<gene>
    <name evidence="1" type="ORF">N3K66_006737</name>
</gene>
<dbReference type="Proteomes" id="UP001163324">
    <property type="component" value="Chromosome 6"/>
</dbReference>
<keyword evidence="2" id="KW-1185">Reference proteome</keyword>
<dbReference type="EMBL" id="CM047945">
    <property type="protein sequence ID" value="KAI9898377.1"/>
    <property type="molecule type" value="Genomic_DNA"/>
</dbReference>